<sequence length="119" mass="12024">MGREKDDVFLLFNLTHIASSSHQNKYTTNESILPLAGDKMQIVKVLAILTLATTSNAGPVAYGICQAGCAAVVTACYAAGGATWGATAGATASPTIIGCNTAFGSCQAACYAAATFPCP</sequence>
<dbReference type="AlphaFoldDB" id="A0A1T3CTR2"/>
<proteinExistence type="predicted"/>
<protein>
    <submittedName>
        <fullName evidence="1">Uncharacterized protein</fullName>
    </submittedName>
</protein>
<reference evidence="1 2" key="1">
    <citation type="submission" date="2016-04" db="EMBL/GenBank/DDBJ databases">
        <title>Multiple horizontal gene transfer events from other fungi enriched the ability of the initially mycotrophic fungus Trichoderma (Ascomycota) to feed on dead plant biomass.</title>
        <authorList>
            <person name="Atanasova L."/>
            <person name="Chenthamara K."/>
            <person name="Zhang J."/>
            <person name="Grujic M."/>
            <person name="Henrissat B."/>
            <person name="Kuo A."/>
            <person name="Aertz A."/>
            <person name="Salamov A."/>
            <person name="Lipzen A."/>
            <person name="Labutti K."/>
            <person name="Barry K."/>
            <person name="Miao Y."/>
            <person name="Rahimi M.J."/>
            <person name="Shen Q."/>
            <person name="Grigoriev I.V."/>
            <person name="Kubicek C.P."/>
            <person name="Druzhinina I.S."/>
        </authorList>
    </citation>
    <scope>NUCLEOTIDE SEQUENCE [LARGE SCALE GENOMIC DNA]</scope>
    <source>
        <strain evidence="1 2">NJAU 4742</strain>
    </source>
</reference>
<dbReference type="EMBL" id="LVVK01000007">
    <property type="protein sequence ID" value="OPB44469.1"/>
    <property type="molecule type" value="Genomic_DNA"/>
</dbReference>
<accession>A0A1T3CTR2</accession>
<evidence type="ECO:0000313" key="1">
    <source>
        <dbReference type="EMBL" id="OPB44469.1"/>
    </source>
</evidence>
<gene>
    <name evidence="1" type="ORF">A0O28_0027880</name>
</gene>
<dbReference type="Proteomes" id="UP000191004">
    <property type="component" value="Unassembled WGS sequence"/>
</dbReference>
<keyword evidence="2" id="KW-1185">Reference proteome</keyword>
<name>A0A1T3CTR2_9HYPO</name>
<comment type="caution">
    <text evidence="1">The sequence shown here is derived from an EMBL/GenBank/DDBJ whole genome shotgun (WGS) entry which is preliminary data.</text>
</comment>
<organism evidence="1 2">
    <name type="scientific">Trichoderma guizhouense</name>
    <dbReference type="NCBI Taxonomy" id="1491466"/>
    <lineage>
        <taxon>Eukaryota</taxon>
        <taxon>Fungi</taxon>
        <taxon>Dikarya</taxon>
        <taxon>Ascomycota</taxon>
        <taxon>Pezizomycotina</taxon>
        <taxon>Sordariomycetes</taxon>
        <taxon>Hypocreomycetidae</taxon>
        <taxon>Hypocreales</taxon>
        <taxon>Hypocreaceae</taxon>
        <taxon>Trichoderma</taxon>
    </lineage>
</organism>
<dbReference type="PANTHER" id="PTHR37475">
    <property type="entry name" value="ZYGOTE-SPECIFIC CLASS V COPY B GENE PROTEIN"/>
    <property type="match status" value="1"/>
</dbReference>
<dbReference type="PANTHER" id="PTHR37475:SF1">
    <property type="entry name" value="ZYGOTE-SPECIFIC PROTEIN"/>
    <property type="match status" value="1"/>
</dbReference>
<evidence type="ECO:0000313" key="2">
    <source>
        <dbReference type="Proteomes" id="UP000191004"/>
    </source>
</evidence>